<feature type="transmembrane region" description="Helical" evidence="1">
    <location>
        <begin position="7"/>
        <end position="28"/>
    </location>
</feature>
<feature type="transmembrane region" description="Helical" evidence="1">
    <location>
        <begin position="64"/>
        <end position="82"/>
    </location>
</feature>
<keyword evidence="1" id="KW-1133">Transmembrane helix</keyword>
<dbReference type="EMBL" id="JAAKYA010000010">
    <property type="protein sequence ID" value="NGO38097.1"/>
    <property type="molecule type" value="Genomic_DNA"/>
</dbReference>
<dbReference type="SUPFAM" id="SSF48452">
    <property type="entry name" value="TPR-like"/>
    <property type="match status" value="1"/>
</dbReference>
<evidence type="ECO:0000313" key="2">
    <source>
        <dbReference type="EMBL" id="NGO38097.1"/>
    </source>
</evidence>
<dbReference type="Proteomes" id="UP000477311">
    <property type="component" value="Unassembled WGS sequence"/>
</dbReference>
<protein>
    <submittedName>
        <fullName evidence="2">Tetratricopeptide repeat protein</fullName>
    </submittedName>
</protein>
<sequence length="400" mass="45323">MGPSWELVADILIALVLFAGLIWFLAVWMRHSRDEPVTLVLKWCATGLAILAFLITAALPYTRLLAPIVAAVCGVLLSILWTPNIVEVLFKPLWHAWTGGDEQPEPRPFYAIARAKRQRGQYAAALAEVRAQLARFPHDFEGHMLAAEILAQNMLDLDGAELTIQRLIQLPEITDPQKAYALSTLADWYLRIGQDTDNARRILQQLVEQYPDTDLATTARQRLARLPTAEQLTDRHEPARVKLRKGIENIGLQRTPVTLAPQPDPPETLAARYVQHLEQHPDDFHTREQLAVLYADGFQRLDLAEDQLEQLIHHPGATPAQIVHWIHLLADLQIRHGKDQPTVRATLERISELFPDSPYAEQAQRRINLLALEFKRREIAPTVKLGQYESNLGLKGRLPR</sequence>
<dbReference type="Gene3D" id="1.25.40.10">
    <property type="entry name" value="Tetratricopeptide repeat domain"/>
    <property type="match status" value="1"/>
</dbReference>
<keyword evidence="1" id="KW-0472">Membrane</keyword>
<evidence type="ECO:0000256" key="1">
    <source>
        <dbReference type="SAM" id="Phobius"/>
    </source>
</evidence>
<reference evidence="2 3" key="1">
    <citation type="submission" date="2020-02" db="EMBL/GenBank/DDBJ databases">
        <title>Draft genome sequence of Limisphaera ngatamarikiensis NGM72.4T, a thermophilic Verrucomicrobia grouped in subdivision 3.</title>
        <authorList>
            <person name="Carere C.R."/>
            <person name="Steen J."/>
            <person name="Hugenholtz P."/>
            <person name="Stott M.B."/>
        </authorList>
    </citation>
    <scope>NUCLEOTIDE SEQUENCE [LARGE SCALE GENOMIC DNA]</scope>
    <source>
        <strain evidence="2 3">NGM72.4</strain>
    </source>
</reference>
<comment type="caution">
    <text evidence="2">The sequence shown here is derived from an EMBL/GenBank/DDBJ whole genome shotgun (WGS) entry which is preliminary data.</text>
</comment>
<dbReference type="Pfam" id="PF13174">
    <property type="entry name" value="TPR_6"/>
    <property type="match status" value="1"/>
</dbReference>
<dbReference type="InterPro" id="IPR011990">
    <property type="entry name" value="TPR-like_helical_dom_sf"/>
</dbReference>
<dbReference type="RefSeq" id="WP_165105406.1">
    <property type="nucleotide sequence ID" value="NZ_JAAKYA010000010.1"/>
</dbReference>
<name>A0A6M1RKS4_9BACT</name>
<feature type="transmembrane region" description="Helical" evidence="1">
    <location>
        <begin position="40"/>
        <end position="59"/>
    </location>
</feature>
<dbReference type="InterPro" id="IPR019734">
    <property type="entry name" value="TPR_rpt"/>
</dbReference>
<accession>A0A6M1RKS4</accession>
<keyword evidence="3" id="KW-1185">Reference proteome</keyword>
<keyword evidence="1" id="KW-0812">Transmembrane</keyword>
<proteinExistence type="predicted"/>
<evidence type="ECO:0000313" key="3">
    <source>
        <dbReference type="Proteomes" id="UP000477311"/>
    </source>
</evidence>
<organism evidence="2 3">
    <name type="scientific">Limisphaera ngatamarikiensis</name>
    <dbReference type="NCBI Taxonomy" id="1324935"/>
    <lineage>
        <taxon>Bacteria</taxon>
        <taxon>Pseudomonadati</taxon>
        <taxon>Verrucomicrobiota</taxon>
        <taxon>Verrucomicrobiia</taxon>
        <taxon>Limisphaerales</taxon>
        <taxon>Limisphaeraceae</taxon>
        <taxon>Limisphaera</taxon>
    </lineage>
</organism>
<gene>
    <name evidence="2" type="ORF">G4L39_01620</name>
</gene>
<dbReference type="AlphaFoldDB" id="A0A6M1RKS4"/>